<feature type="region of interest" description="Disordered" evidence="1">
    <location>
        <begin position="437"/>
        <end position="483"/>
    </location>
</feature>
<feature type="region of interest" description="Disordered" evidence="1">
    <location>
        <begin position="132"/>
        <end position="181"/>
    </location>
</feature>
<reference evidence="5" key="1">
    <citation type="journal article" date="2023" name="Mol. Phylogenet. Evol.">
        <title>Genome-scale phylogeny and comparative genomics of the fungal order Sordariales.</title>
        <authorList>
            <person name="Hensen N."/>
            <person name="Bonometti L."/>
            <person name="Westerberg I."/>
            <person name="Brannstrom I.O."/>
            <person name="Guillou S."/>
            <person name="Cros-Aarteil S."/>
            <person name="Calhoun S."/>
            <person name="Haridas S."/>
            <person name="Kuo A."/>
            <person name="Mondo S."/>
            <person name="Pangilinan J."/>
            <person name="Riley R."/>
            <person name="LaButti K."/>
            <person name="Andreopoulos B."/>
            <person name="Lipzen A."/>
            <person name="Chen C."/>
            <person name="Yan M."/>
            <person name="Daum C."/>
            <person name="Ng V."/>
            <person name="Clum A."/>
            <person name="Steindorff A."/>
            <person name="Ohm R.A."/>
            <person name="Martin F."/>
            <person name="Silar P."/>
            <person name="Natvig D.O."/>
            <person name="Lalanne C."/>
            <person name="Gautier V."/>
            <person name="Ament-Velasquez S.L."/>
            <person name="Kruys A."/>
            <person name="Hutchinson M.I."/>
            <person name="Powell A.J."/>
            <person name="Barry K."/>
            <person name="Miller A.N."/>
            <person name="Grigoriev I.V."/>
            <person name="Debuchy R."/>
            <person name="Gladieux P."/>
            <person name="Hiltunen Thoren M."/>
            <person name="Johannesson H."/>
        </authorList>
    </citation>
    <scope>NUCLEOTIDE SEQUENCE</scope>
    <source>
        <strain evidence="5">CBS 232.78</strain>
    </source>
</reference>
<evidence type="ECO:0000259" key="4">
    <source>
        <dbReference type="Pfam" id="PF24962"/>
    </source>
</evidence>
<evidence type="ECO:0000259" key="2">
    <source>
        <dbReference type="Pfam" id="PF14420"/>
    </source>
</evidence>
<sequence>MVYEWEPHRQTCYRLYVEESKSLEDVMVIMCEQHGFQPSRRAFQAQFRKWDFPTKYKPAFKNTTLVARVRELWEQNISHKEMLRVLVEEDGFQIGERELARVRHKHGLRLRDPGGFGVFRNQPSASLAAAAASQHGVKQTRIAEQEETADSADETGSSLEEEDSGSEDSEGDGAPAAGDYGAPAEQVPVIFAHDPVAEDIDPETAARREQRKRALEAESLQKWAAKKRRRRTKEWAGLPADPPGPPRFPSETTLDEAKAILQLDAEAYRMMRQKFQTLCEAADVLKKTLAGPEKWEALKEQLVRENMHLRAIMWDQQNMEKKRLAIDVIAGDVTKRLRVASNFMTLAAAKTELGLNPAQGREIRGSLYKLLAEAKFTAKSEEGQEHWAEIKRKWIASSKILEEQTALAETDPTQRLRMKAIELLAKDTLRRYRGDVKRKAKKLEAPAPEPGTIKAVPTRAAKQASPMTPKKRQLRPLAPSSQRRLRLVQPSPAPIRPLHSESRLLPAALMDSPPHQPDLASMNAQLGSALLLGAESQHPFVNEQYHVPGYAHTTPGQLAAVYQQQQHQHQHHHHHHHQQPTPTSTIAVYFRLHQTSVVPVVTASMWIATLSSGSSIDELRARAVEKYPGSLCLAVQGVIKDGKGGEIPLPVTDDAELDAYLQHAQSTGAPTFSVQLVLGGQRDWV</sequence>
<dbReference type="InterPro" id="IPR025676">
    <property type="entry name" value="Clr5_dom"/>
</dbReference>
<dbReference type="Pfam" id="PF14420">
    <property type="entry name" value="Clr5"/>
    <property type="match status" value="1"/>
</dbReference>
<feature type="domain" description="DUF7767" evidence="4">
    <location>
        <begin position="584"/>
        <end position="677"/>
    </location>
</feature>
<evidence type="ECO:0000256" key="1">
    <source>
        <dbReference type="SAM" id="MobiDB-lite"/>
    </source>
</evidence>
<feature type="domain" description="Tri-helical" evidence="3">
    <location>
        <begin position="257"/>
        <end position="339"/>
    </location>
</feature>
<gene>
    <name evidence="5" type="ORF">B0H63DRAFT_28926</name>
</gene>
<evidence type="ECO:0000313" key="5">
    <source>
        <dbReference type="EMBL" id="KAK3393811.1"/>
    </source>
</evidence>
<accession>A0AAE0P5S2</accession>
<dbReference type="PANTHER" id="PTHR38788">
    <property type="entry name" value="CLR5 DOMAIN-CONTAINING PROTEIN"/>
    <property type="match status" value="1"/>
</dbReference>
<feature type="compositionally biased region" description="Basic and acidic residues" evidence="1">
    <location>
        <begin position="205"/>
        <end position="216"/>
    </location>
</feature>
<dbReference type="Pfam" id="PF24962">
    <property type="entry name" value="DUF7767"/>
    <property type="match status" value="1"/>
</dbReference>
<evidence type="ECO:0000313" key="6">
    <source>
        <dbReference type="Proteomes" id="UP001285441"/>
    </source>
</evidence>
<feature type="compositionally biased region" description="Acidic residues" evidence="1">
    <location>
        <begin position="145"/>
        <end position="171"/>
    </location>
</feature>
<feature type="compositionally biased region" description="Low complexity" evidence="1">
    <location>
        <begin position="172"/>
        <end position="181"/>
    </location>
</feature>
<evidence type="ECO:0000259" key="3">
    <source>
        <dbReference type="Pfam" id="PF24465"/>
    </source>
</evidence>
<feature type="region of interest" description="Disordered" evidence="1">
    <location>
        <begin position="205"/>
        <end position="249"/>
    </location>
</feature>
<organism evidence="5 6">
    <name type="scientific">Podospora didyma</name>
    <dbReference type="NCBI Taxonomy" id="330526"/>
    <lineage>
        <taxon>Eukaryota</taxon>
        <taxon>Fungi</taxon>
        <taxon>Dikarya</taxon>
        <taxon>Ascomycota</taxon>
        <taxon>Pezizomycotina</taxon>
        <taxon>Sordariomycetes</taxon>
        <taxon>Sordariomycetidae</taxon>
        <taxon>Sordariales</taxon>
        <taxon>Podosporaceae</taxon>
        <taxon>Podospora</taxon>
    </lineage>
</organism>
<feature type="domain" description="Clr5" evidence="2">
    <location>
        <begin position="1"/>
        <end position="53"/>
    </location>
</feature>
<feature type="compositionally biased region" description="Basic residues" evidence="1">
    <location>
        <begin position="568"/>
        <end position="578"/>
    </location>
</feature>
<name>A0AAE0P5S2_9PEZI</name>
<protein>
    <recommendedName>
        <fullName evidence="7">Clr5 domain-containing protein</fullName>
    </recommendedName>
</protein>
<dbReference type="InterPro" id="IPR057940">
    <property type="entry name" value="Tri-helical_dom"/>
</dbReference>
<reference evidence="5" key="2">
    <citation type="submission" date="2023-06" db="EMBL/GenBank/DDBJ databases">
        <authorList>
            <consortium name="Lawrence Berkeley National Laboratory"/>
            <person name="Haridas S."/>
            <person name="Hensen N."/>
            <person name="Bonometti L."/>
            <person name="Westerberg I."/>
            <person name="Brannstrom I.O."/>
            <person name="Guillou S."/>
            <person name="Cros-Aarteil S."/>
            <person name="Calhoun S."/>
            <person name="Kuo A."/>
            <person name="Mondo S."/>
            <person name="Pangilinan J."/>
            <person name="Riley R."/>
            <person name="LaButti K."/>
            <person name="Andreopoulos B."/>
            <person name="Lipzen A."/>
            <person name="Chen C."/>
            <person name="Yanf M."/>
            <person name="Daum C."/>
            <person name="Ng V."/>
            <person name="Clum A."/>
            <person name="Steindorff A."/>
            <person name="Ohm R."/>
            <person name="Martin F."/>
            <person name="Silar P."/>
            <person name="Natvig D."/>
            <person name="Lalanne C."/>
            <person name="Gautier V."/>
            <person name="Ament-velasquez S.L."/>
            <person name="Kruys A."/>
            <person name="Hutchinson M.I."/>
            <person name="Powell A.J."/>
            <person name="Barry K."/>
            <person name="Miller A.N."/>
            <person name="Grigoriev I.V."/>
            <person name="Debuchy R."/>
            <person name="Gladieux P."/>
            <person name="Thoren M.H."/>
            <person name="Johannesson H."/>
        </authorList>
    </citation>
    <scope>NUCLEOTIDE SEQUENCE</scope>
    <source>
        <strain evidence="5">CBS 232.78</strain>
    </source>
</reference>
<dbReference type="Proteomes" id="UP001285441">
    <property type="component" value="Unassembled WGS sequence"/>
</dbReference>
<dbReference type="PANTHER" id="PTHR38788:SF5">
    <property type="entry name" value="CLR5 DOMAIN-CONTAINING PROTEIN"/>
    <property type="match status" value="1"/>
</dbReference>
<evidence type="ECO:0008006" key="7">
    <source>
        <dbReference type="Google" id="ProtNLM"/>
    </source>
</evidence>
<feature type="region of interest" description="Disordered" evidence="1">
    <location>
        <begin position="563"/>
        <end position="582"/>
    </location>
</feature>
<dbReference type="Pfam" id="PF24465">
    <property type="entry name" value="Tri-helical"/>
    <property type="match status" value="2"/>
</dbReference>
<comment type="caution">
    <text evidence="5">The sequence shown here is derived from an EMBL/GenBank/DDBJ whole genome shotgun (WGS) entry which is preliminary data.</text>
</comment>
<proteinExistence type="predicted"/>
<keyword evidence="6" id="KW-1185">Reference proteome</keyword>
<dbReference type="AlphaFoldDB" id="A0AAE0P5S2"/>
<dbReference type="InterPro" id="IPR056669">
    <property type="entry name" value="DUF7767"/>
</dbReference>
<feature type="domain" description="Tri-helical" evidence="3">
    <location>
        <begin position="349"/>
        <end position="434"/>
    </location>
</feature>
<dbReference type="EMBL" id="JAULSW010000001">
    <property type="protein sequence ID" value="KAK3393811.1"/>
    <property type="molecule type" value="Genomic_DNA"/>
</dbReference>